<evidence type="ECO:0000259" key="1">
    <source>
        <dbReference type="PROSITE" id="PS50004"/>
    </source>
</evidence>
<organism evidence="2 3">
    <name type="scientific">Dorcoceras hygrometricum</name>
    <dbReference type="NCBI Taxonomy" id="472368"/>
    <lineage>
        <taxon>Eukaryota</taxon>
        <taxon>Viridiplantae</taxon>
        <taxon>Streptophyta</taxon>
        <taxon>Embryophyta</taxon>
        <taxon>Tracheophyta</taxon>
        <taxon>Spermatophyta</taxon>
        <taxon>Magnoliopsida</taxon>
        <taxon>eudicotyledons</taxon>
        <taxon>Gunneridae</taxon>
        <taxon>Pentapetalae</taxon>
        <taxon>asterids</taxon>
        <taxon>lamiids</taxon>
        <taxon>Lamiales</taxon>
        <taxon>Gesneriaceae</taxon>
        <taxon>Didymocarpoideae</taxon>
        <taxon>Trichosporeae</taxon>
        <taxon>Loxocarpinae</taxon>
        <taxon>Dorcoceras</taxon>
    </lineage>
</organism>
<name>A0A2Z7A3A9_9LAMI</name>
<dbReference type="CDD" id="cd04051">
    <property type="entry name" value="C2_SRC2_like"/>
    <property type="match status" value="1"/>
</dbReference>
<dbReference type="PROSITE" id="PS50004">
    <property type="entry name" value="C2"/>
    <property type="match status" value="1"/>
</dbReference>
<dbReference type="GO" id="GO:0006952">
    <property type="term" value="P:defense response"/>
    <property type="evidence" value="ECO:0007669"/>
    <property type="project" value="InterPro"/>
</dbReference>
<dbReference type="InterPro" id="IPR035892">
    <property type="entry name" value="C2_domain_sf"/>
</dbReference>
<dbReference type="SUPFAM" id="SSF49562">
    <property type="entry name" value="C2 domain (Calcium/lipid-binding domain, CaLB)"/>
    <property type="match status" value="1"/>
</dbReference>
<accession>A0A2Z7A3A9</accession>
<dbReference type="Proteomes" id="UP000250235">
    <property type="component" value="Unassembled WGS sequence"/>
</dbReference>
<keyword evidence="3" id="KW-1185">Reference proteome</keyword>
<dbReference type="Pfam" id="PF00168">
    <property type="entry name" value="C2"/>
    <property type="match status" value="1"/>
</dbReference>
<evidence type="ECO:0000313" key="3">
    <source>
        <dbReference type="Proteomes" id="UP000250235"/>
    </source>
</evidence>
<dbReference type="OrthoDB" id="270970at2759"/>
<gene>
    <name evidence="2" type="ORF">F511_32814</name>
</gene>
<sequence>MEYRPLKLTVISAEGLKDVNLFSKMDLYAVVSIDGYPQSKKKTFVDKDCGKSPKWNHRMELVVDEPYLTKPGLSLLVQIKAEGTIGSDKEVGSVSIPIDDLYRSNPSGDKVVDYQVRTSSGKPRGTLKISYSFGEKFTHQPEAKKHAEEPMMAYPAAASPYGAGSSHPPQPYPGMGYPPQYQHAGGYPGHGAYGYQAPPPGYGHPAGYGAYQKPMKNRMGGGMGGMGMGLGAGLLGGLLVGDMIGDADGYADGYGDAMGDMGDF</sequence>
<dbReference type="InterPro" id="IPR000008">
    <property type="entry name" value="C2_dom"/>
</dbReference>
<dbReference type="AlphaFoldDB" id="A0A2Z7A3A9"/>
<dbReference type="EMBL" id="KV019627">
    <property type="protein sequence ID" value="KZV15761.1"/>
    <property type="molecule type" value="Genomic_DNA"/>
</dbReference>
<dbReference type="Gene3D" id="2.60.40.150">
    <property type="entry name" value="C2 domain"/>
    <property type="match status" value="1"/>
</dbReference>
<reference evidence="2 3" key="1">
    <citation type="journal article" date="2015" name="Proc. Natl. Acad. Sci. U.S.A.">
        <title>The resurrection genome of Boea hygrometrica: A blueprint for survival of dehydration.</title>
        <authorList>
            <person name="Xiao L."/>
            <person name="Yang G."/>
            <person name="Zhang L."/>
            <person name="Yang X."/>
            <person name="Zhao S."/>
            <person name="Ji Z."/>
            <person name="Zhou Q."/>
            <person name="Hu M."/>
            <person name="Wang Y."/>
            <person name="Chen M."/>
            <person name="Xu Y."/>
            <person name="Jin H."/>
            <person name="Xiao X."/>
            <person name="Hu G."/>
            <person name="Bao F."/>
            <person name="Hu Y."/>
            <person name="Wan P."/>
            <person name="Li L."/>
            <person name="Deng X."/>
            <person name="Kuang T."/>
            <person name="Xiang C."/>
            <person name="Zhu J.K."/>
            <person name="Oliver M.J."/>
            <person name="He Y."/>
        </authorList>
    </citation>
    <scope>NUCLEOTIDE SEQUENCE [LARGE SCALE GENOMIC DNA]</scope>
    <source>
        <strain evidence="3">cv. XS01</strain>
    </source>
</reference>
<proteinExistence type="predicted"/>
<dbReference type="PANTHER" id="PTHR32246">
    <property type="entry name" value="INGRESSION PROTEIN FIC1"/>
    <property type="match status" value="1"/>
</dbReference>
<protein>
    <recommendedName>
        <fullName evidence="1">C2 domain-containing protein</fullName>
    </recommendedName>
</protein>
<dbReference type="SMART" id="SM00239">
    <property type="entry name" value="C2"/>
    <property type="match status" value="1"/>
</dbReference>
<evidence type="ECO:0000313" key="2">
    <source>
        <dbReference type="EMBL" id="KZV15761.1"/>
    </source>
</evidence>
<dbReference type="PANTHER" id="PTHR32246:SF163">
    <property type="entry name" value="PROTEIN SRC2-LIKE"/>
    <property type="match status" value="1"/>
</dbReference>
<feature type="domain" description="C2" evidence="1">
    <location>
        <begin position="1"/>
        <end position="112"/>
    </location>
</feature>
<dbReference type="InterPro" id="IPR044750">
    <property type="entry name" value="C2_SRC2/BAP"/>
</dbReference>